<dbReference type="EMBL" id="MU853812">
    <property type="protein sequence ID" value="KAK3939366.1"/>
    <property type="molecule type" value="Genomic_DNA"/>
</dbReference>
<name>A0AAN6S4C0_9PEZI</name>
<comment type="caution">
    <text evidence="2">The sequence shown here is derived from an EMBL/GenBank/DDBJ whole genome shotgun (WGS) entry which is preliminary data.</text>
</comment>
<keyword evidence="1" id="KW-1133">Transmembrane helix</keyword>
<evidence type="ECO:0000256" key="1">
    <source>
        <dbReference type="SAM" id="Phobius"/>
    </source>
</evidence>
<feature type="transmembrane region" description="Helical" evidence="1">
    <location>
        <begin position="39"/>
        <end position="60"/>
    </location>
</feature>
<accession>A0AAN6S4C0</accession>
<keyword evidence="1" id="KW-0812">Transmembrane</keyword>
<reference evidence="3" key="1">
    <citation type="journal article" date="2023" name="Mol. Phylogenet. Evol.">
        <title>Genome-scale phylogeny and comparative genomics of the fungal order Sordariales.</title>
        <authorList>
            <person name="Hensen N."/>
            <person name="Bonometti L."/>
            <person name="Westerberg I."/>
            <person name="Brannstrom I.O."/>
            <person name="Guillou S."/>
            <person name="Cros-Aarteil S."/>
            <person name="Calhoun S."/>
            <person name="Haridas S."/>
            <person name="Kuo A."/>
            <person name="Mondo S."/>
            <person name="Pangilinan J."/>
            <person name="Riley R."/>
            <person name="LaButti K."/>
            <person name="Andreopoulos B."/>
            <person name="Lipzen A."/>
            <person name="Chen C."/>
            <person name="Yan M."/>
            <person name="Daum C."/>
            <person name="Ng V."/>
            <person name="Clum A."/>
            <person name="Steindorff A."/>
            <person name="Ohm R.A."/>
            <person name="Martin F."/>
            <person name="Silar P."/>
            <person name="Natvig D.O."/>
            <person name="Lalanne C."/>
            <person name="Gautier V."/>
            <person name="Ament-Velasquez S.L."/>
            <person name="Kruys A."/>
            <person name="Hutchinson M.I."/>
            <person name="Powell A.J."/>
            <person name="Barry K."/>
            <person name="Miller A.N."/>
            <person name="Grigoriev I.V."/>
            <person name="Debuchy R."/>
            <person name="Gladieux P."/>
            <person name="Hiltunen Thoren M."/>
            <person name="Johannesson H."/>
        </authorList>
    </citation>
    <scope>NUCLEOTIDE SEQUENCE [LARGE SCALE GENOMIC DNA]</scope>
    <source>
        <strain evidence="3">CBS 340.73</strain>
    </source>
</reference>
<sequence length="101" mass="11687">MWTDIIEIAREHWRWVITQSYARTHQGRDGRQRAGEVDQSGTCLVAILFVPSNTGAYFFLSTIPRPTKQREMRARAYRDAIAWWNAVVLACLSDDFLSNPE</sequence>
<keyword evidence="3" id="KW-1185">Reference proteome</keyword>
<keyword evidence="1" id="KW-0472">Membrane</keyword>
<gene>
    <name evidence="2" type="ORF">QBC46DRAFT_388057</name>
</gene>
<proteinExistence type="predicted"/>
<organism evidence="2 3">
    <name type="scientific">Diplogelasinospora grovesii</name>
    <dbReference type="NCBI Taxonomy" id="303347"/>
    <lineage>
        <taxon>Eukaryota</taxon>
        <taxon>Fungi</taxon>
        <taxon>Dikarya</taxon>
        <taxon>Ascomycota</taxon>
        <taxon>Pezizomycotina</taxon>
        <taxon>Sordariomycetes</taxon>
        <taxon>Sordariomycetidae</taxon>
        <taxon>Sordariales</taxon>
        <taxon>Diplogelasinosporaceae</taxon>
        <taxon>Diplogelasinospora</taxon>
    </lineage>
</organism>
<dbReference type="Proteomes" id="UP001303473">
    <property type="component" value="Unassembled WGS sequence"/>
</dbReference>
<protein>
    <submittedName>
        <fullName evidence="2">Uncharacterized protein</fullName>
    </submittedName>
</protein>
<evidence type="ECO:0000313" key="3">
    <source>
        <dbReference type="Proteomes" id="UP001303473"/>
    </source>
</evidence>
<dbReference type="AlphaFoldDB" id="A0AAN6S4C0"/>
<evidence type="ECO:0000313" key="2">
    <source>
        <dbReference type="EMBL" id="KAK3939366.1"/>
    </source>
</evidence>